<organism evidence="5 6">
    <name type="scientific">Allomeiothermus silvanus (strain ATCC 700542 / DSM 9946 / NBRC 106475 / NCIMB 13440 / VI-R2)</name>
    <name type="common">Thermus silvanus</name>
    <dbReference type="NCBI Taxonomy" id="526227"/>
    <lineage>
        <taxon>Bacteria</taxon>
        <taxon>Thermotogati</taxon>
        <taxon>Deinococcota</taxon>
        <taxon>Deinococci</taxon>
        <taxon>Thermales</taxon>
        <taxon>Thermaceae</taxon>
        <taxon>Allomeiothermus</taxon>
    </lineage>
</organism>
<name>D7BAB1_ALLS1</name>
<dbReference type="InterPro" id="IPR050313">
    <property type="entry name" value="Carb_Metab_HTH_regulators"/>
</dbReference>
<dbReference type="Proteomes" id="UP000001916">
    <property type="component" value="Chromosome"/>
</dbReference>
<dbReference type="GO" id="GO:0003700">
    <property type="term" value="F:DNA-binding transcription factor activity"/>
    <property type="evidence" value="ECO:0007669"/>
    <property type="project" value="InterPro"/>
</dbReference>
<keyword evidence="1" id="KW-0805">Transcription regulation</keyword>
<evidence type="ECO:0000256" key="2">
    <source>
        <dbReference type="ARBA" id="ARBA00023125"/>
    </source>
</evidence>
<dbReference type="EMBL" id="CP002042">
    <property type="protein sequence ID" value="ADH64246.1"/>
    <property type="molecule type" value="Genomic_DNA"/>
</dbReference>
<dbReference type="InterPro" id="IPR036390">
    <property type="entry name" value="WH_DNA-bd_sf"/>
</dbReference>
<dbReference type="InterPro" id="IPR001034">
    <property type="entry name" value="DeoR_HTH"/>
</dbReference>
<dbReference type="Gene3D" id="3.40.50.1360">
    <property type="match status" value="1"/>
</dbReference>
<dbReference type="PROSITE" id="PS00894">
    <property type="entry name" value="HTH_DEOR_1"/>
    <property type="match status" value="1"/>
</dbReference>
<dbReference type="PANTHER" id="PTHR30363">
    <property type="entry name" value="HTH-TYPE TRANSCRIPTIONAL REGULATOR SRLR-RELATED"/>
    <property type="match status" value="1"/>
</dbReference>
<dbReference type="PANTHER" id="PTHR30363:SF44">
    <property type="entry name" value="AGA OPERON TRANSCRIPTIONAL REPRESSOR-RELATED"/>
    <property type="match status" value="1"/>
</dbReference>
<dbReference type="SUPFAM" id="SSF46785">
    <property type="entry name" value="Winged helix' DNA-binding domain"/>
    <property type="match status" value="1"/>
</dbReference>
<accession>D7BAB1</accession>
<dbReference type="InterPro" id="IPR014036">
    <property type="entry name" value="DeoR-like_C"/>
</dbReference>
<dbReference type="AlphaFoldDB" id="D7BAB1"/>
<reference evidence="5 6" key="1">
    <citation type="journal article" date="2010" name="Stand. Genomic Sci.">
        <title>Complete genome sequence of Meiothermus silvanus type strain (VI-R2).</title>
        <authorList>
            <person name="Sikorski J."/>
            <person name="Tindall B.J."/>
            <person name="Lowry S."/>
            <person name="Lucas S."/>
            <person name="Nolan M."/>
            <person name="Copeland A."/>
            <person name="Glavina Del Rio T."/>
            <person name="Tice H."/>
            <person name="Cheng J.F."/>
            <person name="Han C."/>
            <person name="Pitluck S."/>
            <person name="Liolios K."/>
            <person name="Ivanova N."/>
            <person name="Mavromatis K."/>
            <person name="Mikhailova N."/>
            <person name="Pati A."/>
            <person name="Goodwin L."/>
            <person name="Chen A."/>
            <person name="Palaniappan K."/>
            <person name="Land M."/>
            <person name="Hauser L."/>
            <person name="Chang Y.J."/>
            <person name="Jeffries C.D."/>
            <person name="Rohde M."/>
            <person name="Goker M."/>
            <person name="Woyke T."/>
            <person name="Bristow J."/>
            <person name="Eisen J.A."/>
            <person name="Markowitz V."/>
            <person name="Hugenholtz P."/>
            <person name="Kyrpides N.C."/>
            <person name="Klenk H.P."/>
            <person name="Lapidus A."/>
        </authorList>
    </citation>
    <scope>NUCLEOTIDE SEQUENCE [LARGE SCALE GENOMIC DNA]</scope>
    <source>
        <strain evidence="6">ATCC 700542 / DSM 9946 / VI-R2</strain>
    </source>
</reference>
<protein>
    <submittedName>
        <fullName evidence="5">Transcriptional regulator, DeoR family</fullName>
    </submittedName>
</protein>
<gene>
    <name evidence="5" type="ordered locus">Mesil_2390</name>
</gene>
<evidence type="ECO:0000313" key="5">
    <source>
        <dbReference type="EMBL" id="ADH64246.1"/>
    </source>
</evidence>
<dbReference type="RefSeq" id="WP_013158789.1">
    <property type="nucleotide sequence ID" value="NC_014212.1"/>
</dbReference>
<dbReference type="InterPro" id="IPR037171">
    <property type="entry name" value="NagB/RpiA_transferase-like"/>
</dbReference>
<dbReference type="Gene3D" id="1.10.10.10">
    <property type="entry name" value="Winged helix-like DNA-binding domain superfamily/Winged helix DNA-binding domain"/>
    <property type="match status" value="1"/>
</dbReference>
<dbReference type="PRINTS" id="PR00037">
    <property type="entry name" value="HTHLACR"/>
</dbReference>
<dbReference type="SMART" id="SM01134">
    <property type="entry name" value="DeoRC"/>
    <property type="match status" value="1"/>
</dbReference>
<dbReference type="PROSITE" id="PS51000">
    <property type="entry name" value="HTH_DEOR_2"/>
    <property type="match status" value="1"/>
</dbReference>
<dbReference type="InterPro" id="IPR018356">
    <property type="entry name" value="Tscrpt_reg_HTH_DeoR_CS"/>
</dbReference>
<dbReference type="GO" id="GO:0003677">
    <property type="term" value="F:DNA binding"/>
    <property type="evidence" value="ECO:0007669"/>
    <property type="project" value="UniProtKB-KW"/>
</dbReference>
<evidence type="ECO:0000313" key="6">
    <source>
        <dbReference type="Proteomes" id="UP000001916"/>
    </source>
</evidence>
<evidence type="ECO:0000259" key="4">
    <source>
        <dbReference type="PROSITE" id="PS51000"/>
    </source>
</evidence>
<evidence type="ECO:0000256" key="3">
    <source>
        <dbReference type="ARBA" id="ARBA00023163"/>
    </source>
</evidence>
<dbReference type="eggNOG" id="COG1349">
    <property type="taxonomic scope" value="Bacteria"/>
</dbReference>
<keyword evidence="2" id="KW-0238">DNA-binding</keyword>
<dbReference type="OrthoDB" id="9797223at2"/>
<sequence length="258" mass="27927">MPSLEATLRHQAILEHLRQEGQVRVSELSKRFAVSAVTIRADLEHLEQQGALRRTRGGAVPAQQRRFELPLEASRQVHAREKERIGRHAAGLVRSGETIILDVGSTTTELARSLSPSLRNVVVVTSALNIALLLESHPGITVVVTGGTLRPLQHSLVNPYGTLLLQEINADKAFIGCNGVHPEKGFTNTNLQEAEVKRAMIEAARETIVLADHSKIMQVATARIAPLGAAQLLVTSSKARPEDLEALRKAGLEIALGT</sequence>
<feature type="domain" description="HTH deoR-type" evidence="4">
    <location>
        <begin position="6"/>
        <end position="61"/>
    </location>
</feature>
<dbReference type="SUPFAM" id="SSF100950">
    <property type="entry name" value="NagB/RpiA/CoA transferase-like"/>
    <property type="match status" value="1"/>
</dbReference>
<dbReference type="Pfam" id="PF08220">
    <property type="entry name" value="HTH_DeoR"/>
    <property type="match status" value="1"/>
</dbReference>
<dbReference type="SMART" id="SM00420">
    <property type="entry name" value="HTH_DEOR"/>
    <property type="match status" value="1"/>
</dbReference>
<evidence type="ECO:0000256" key="1">
    <source>
        <dbReference type="ARBA" id="ARBA00023015"/>
    </source>
</evidence>
<dbReference type="HOGENOM" id="CLU_060699_0_1_0"/>
<dbReference type="KEGG" id="msv:Mesil_2390"/>
<dbReference type="STRING" id="526227.Mesil_2390"/>
<dbReference type="Pfam" id="PF00455">
    <property type="entry name" value="DeoRC"/>
    <property type="match status" value="1"/>
</dbReference>
<keyword evidence="6" id="KW-1185">Reference proteome</keyword>
<keyword evidence="3" id="KW-0804">Transcription</keyword>
<proteinExistence type="predicted"/>
<dbReference type="InterPro" id="IPR036388">
    <property type="entry name" value="WH-like_DNA-bd_sf"/>
</dbReference>